<dbReference type="Proteomes" id="UP000711995">
    <property type="component" value="Unassembled WGS sequence"/>
</dbReference>
<accession>A0A968KST9</accession>
<keyword evidence="1" id="KW-0472">Membrane</keyword>
<dbReference type="Gene3D" id="1.25.40.10">
    <property type="entry name" value="Tetratricopeptide repeat domain"/>
    <property type="match status" value="1"/>
</dbReference>
<feature type="transmembrane region" description="Helical" evidence="1">
    <location>
        <begin position="409"/>
        <end position="427"/>
    </location>
</feature>
<dbReference type="InterPro" id="IPR011990">
    <property type="entry name" value="TPR-like_helical_dom_sf"/>
</dbReference>
<keyword evidence="1" id="KW-1133">Transmembrane helix</keyword>
<reference evidence="2 3" key="1">
    <citation type="submission" date="2020-03" db="EMBL/GenBank/DDBJ databases">
        <title>Spirochaetal bacteria isolated from arthropods constitute a novel genus Entomospira genus novum within the order Spirochaetales.</title>
        <authorList>
            <person name="Grana-Miraglia L."/>
            <person name="Sikutova S."/>
            <person name="Fingerle V."/>
            <person name="Sing A."/>
            <person name="Castillo-Ramirez S."/>
            <person name="Margos G."/>
            <person name="Rudolf I."/>
        </authorList>
    </citation>
    <scope>NUCLEOTIDE SEQUENCE [LARGE SCALE GENOMIC DNA]</scope>
    <source>
        <strain evidence="2 3">BR193</strain>
    </source>
</reference>
<feature type="transmembrane region" description="Helical" evidence="1">
    <location>
        <begin position="553"/>
        <end position="573"/>
    </location>
</feature>
<name>A0A968KST9_9SPIO</name>
<dbReference type="AlphaFoldDB" id="A0A968KST9"/>
<sequence length="670" mass="77288">MARSRRYLNTHLSLQLFSIITALILMQLGSADLYAVHEESFTTGSYRLNQGRIYQNVPFELTLIFPVSYTTNSHLIAPSDFPDSDLEILQGPIPAIKHTDEGPTLEYRYTLQAKRTGAISINSFAVRTRNEYSRIAPFYIEVTSIEQRGAQTPQLLWKGVPKTLYQGESFQAELLLIYIDEDWSVNTVPTIQVSGLIVEETLSYVQRTEHNQLPALRLGRWSFFAGTTGKKEIGRITVTINGLIFRSDPISIDVKALPVPQPSSMQTNAIGNFTLRLLYDPPDTSNFLRVRVQLSGEGSLHLMNLPTLSYDGMKLVHKDHLHFVQPSNHGYAGYREDIYLLSIDDYQSARISLEEFHWFDPHIHTYQVENEQVITFINKKTPIQSYTYMPYLSMQDSLGFEGDLTVKPYLIAIVLWVMLFLWISFIFRRKKRKSLQFFSQTWPLLALILFTLSRWPSSNTTLEMAEEALKQEQWQKAITLLERAREELQLYPLQGALHYNLAVAHHHLQQSMEKRYHLLQSAQLAPLSKVFRDALKQENLAHFVEDRRLEHRIFVGIFWIFSIALIFIAIIISKKPLTWLQSMIYLLLVTSLFLASLYSLHRKQPSIAIVVEDVKALRIPDERATYGENLLRGDVFFVGGIGRGYVQLSDREVKEGWVLNEHIWMVNKNK</sequence>
<dbReference type="RefSeq" id="WP_167700281.1">
    <property type="nucleotide sequence ID" value="NZ_CP118174.1"/>
</dbReference>
<protein>
    <submittedName>
        <fullName evidence="2">Uncharacterized protein</fullName>
    </submittedName>
</protein>
<organism evidence="2 3">
    <name type="scientific">Entomospira entomophila</name>
    <dbReference type="NCBI Taxonomy" id="2719988"/>
    <lineage>
        <taxon>Bacteria</taxon>
        <taxon>Pseudomonadati</taxon>
        <taxon>Spirochaetota</taxon>
        <taxon>Spirochaetia</taxon>
        <taxon>Spirochaetales</taxon>
        <taxon>Spirochaetaceae</taxon>
        <taxon>Entomospira</taxon>
    </lineage>
</organism>
<dbReference type="EMBL" id="JAATLJ010000001">
    <property type="protein sequence ID" value="NIZ40697.1"/>
    <property type="molecule type" value="Genomic_DNA"/>
</dbReference>
<keyword evidence="3" id="KW-1185">Reference proteome</keyword>
<gene>
    <name evidence="2" type="ORF">HCT14_04125</name>
</gene>
<proteinExistence type="predicted"/>
<evidence type="ECO:0000313" key="2">
    <source>
        <dbReference type="EMBL" id="NIZ40697.1"/>
    </source>
</evidence>
<evidence type="ECO:0000256" key="1">
    <source>
        <dbReference type="SAM" id="Phobius"/>
    </source>
</evidence>
<keyword evidence="1" id="KW-0812">Transmembrane</keyword>
<feature type="transmembrane region" description="Helical" evidence="1">
    <location>
        <begin position="579"/>
        <end position="600"/>
    </location>
</feature>
<comment type="caution">
    <text evidence="2">The sequence shown here is derived from an EMBL/GenBank/DDBJ whole genome shotgun (WGS) entry which is preliminary data.</text>
</comment>
<evidence type="ECO:0000313" key="3">
    <source>
        <dbReference type="Proteomes" id="UP000711995"/>
    </source>
</evidence>